<proteinExistence type="predicted"/>
<feature type="domain" description="Luciferase-like" evidence="2">
    <location>
        <begin position="9"/>
        <end position="318"/>
    </location>
</feature>
<dbReference type="AlphaFoldDB" id="A0A5B1LBL4"/>
<sequence length="344" mass="37062">MGITLPHGNAFHETVALLPQLERAGVSVVLAGEAYTFDAISHLAYVAARTERVELLAGILPIYTRTPALTAMSSAGLDFVSNGRFHLGLGSSGPQVVEGFHGVPYDAPLGRTREVVDICRSVWRREALVHDGIHYPVPLPADRGTGLGKPLKLIDHPVRNRIPVSIAAIGLRNVELAAEIADGWLPLFFHPGMADGVWGDSLRAGMTRRDPELGSLQTTVQVLFELGEATPERLQPAKEQLALYIGGMGARGTNFYNELACRYGFRREADQIQDRFLAGRKAEAAAAVPDELALAVNLIGTEADLAIRVKEYEAAGVSTVVLTPLNPDRGEQVAQIRRLLAVTG</sequence>
<dbReference type="Proteomes" id="UP000325003">
    <property type="component" value="Unassembled WGS sequence"/>
</dbReference>
<evidence type="ECO:0000313" key="4">
    <source>
        <dbReference type="Proteomes" id="UP000325003"/>
    </source>
</evidence>
<dbReference type="Pfam" id="PF00296">
    <property type="entry name" value="Bac_luciferase"/>
    <property type="match status" value="1"/>
</dbReference>
<name>A0A5B1LBL4_9ACTN</name>
<dbReference type="PANTHER" id="PTHR43244">
    <property type="match status" value="1"/>
</dbReference>
<keyword evidence="4" id="KW-1185">Reference proteome</keyword>
<accession>A0A5B1LBL4</accession>
<reference evidence="3 4" key="2">
    <citation type="submission" date="2019-09" db="EMBL/GenBank/DDBJ databases">
        <authorList>
            <person name="Jin C."/>
        </authorList>
    </citation>
    <scope>NUCLEOTIDE SEQUENCE [LARGE SCALE GENOMIC DNA]</scope>
    <source>
        <strain evidence="3 4">BN130099</strain>
    </source>
</reference>
<reference evidence="3 4" key="1">
    <citation type="submission" date="2019-09" db="EMBL/GenBank/DDBJ databases">
        <title>Nocardioides panacisoli sp. nov., isolated from the soil of a ginseng field.</title>
        <authorList>
            <person name="Cho C."/>
        </authorList>
    </citation>
    <scope>NUCLEOTIDE SEQUENCE [LARGE SCALE GENOMIC DNA]</scope>
    <source>
        <strain evidence="3 4">BN130099</strain>
    </source>
</reference>
<dbReference type="PANTHER" id="PTHR43244:SF1">
    <property type="entry name" value="5,10-METHYLENETETRAHYDROMETHANOPTERIN REDUCTASE"/>
    <property type="match status" value="1"/>
</dbReference>
<dbReference type="InterPro" id="IPR011251">
    <property type="entry name" value="Luciferase-like_dom"/>
</dbReference>
<comment type="caution">
    <text evidence="3">The sequence shown here is derived from an EMBL/GenBank/DDBJ whole genome shotgun (WGS) entry which is preliminary data.</text>
</comment>
<dbReference type="InterPro" id="IPR019951">
    <property type="entry name" value="F420_OxRdatse_Rv3520c_pred"/>
</dbReference>
<evidence type="ECO:0000259" key="2">
    <source>
        <dbReference type="Pfam" id="PF00296"/>
    </source>
</evidence>
<organism evidence="3 4">
    <name type="scientific">Nocardioides humilatus</name>
    <dbReference type="NCBI Taxonomy" id="2607660"/>
    <lineage>
        <taxon>Bacteria</taxon>
        <taxon>Bacillati</taxon>
        <taxon>Actinomycetota</taxon>
        <taxon>Actinomycetes</taxon>
        <taxon>Propionibacteriales</taxon>
        <taxon>Nocardioidaceae</taxon>
        <taxon>Nocardioides</taxon>
    </lineage>
</organism>
<keyword evidence="1" id="KW-0560">Oxidoreductase</keyword>
<dbReference type="InterPro" id="IPR050564">
    <property type="entry name" value="F420-G6PD/mer"/>
</dbReference>
<protein>
    <submittedName>
        <fullName evidence="3">LLM class F420-dependent oxidoreductase</fullName>
    </submittedName>
</protein>
<dbReference type="EMBL" id="VUJV01000006">
    <property type="protein sequence ID" value="KAA1417160.1"/>
    <property type="molecule type" value="Genomic_DNA"/>
</dbReference>
<dbReference type="NCBIfam" id="TIGR03559">
    <property type="entry name" value="F420_Rv3520c"/>
    <property type="match status" value="1"/>
</dbReference>
<dbReference type="CDD" id="cd01097">
    <property type="entry name" value="Tetrahydromethanopterin_reductase"/>
    <property type="match status" value="1"/>
</dbReference>
<dbReference type="InterPro" id="IPR036661">
    <property type="entry name" value="Luciferase-like_sf"/>
</dbReference>
<evidence type="ECO:0000313" key="3">
    <source>
        <dbReference type="EMBL" id="KAA1417160.1"/>
    </source>
</evidence>
<gene>
    <name evidence="3" type="ORF">F0U44_17430</name>
</gene>
<dbReference type="GO" id="GO:0016705">
    <property type="term" value="F:oxidoreductase activity, acting on paired donors, with incorporation or reduction of molecular oxygen"/>
    <property type="evidence" value="ECO:0007669"/>
    <property type="project" value="InterPro"/>
</dbReference>
<dbReference type="Gene3D" id="3.20.20.30">
    <property type="entry name" value="Luciferase-like domain"/>
    <property type="match status" value="1"/>
</dbReference>
<evidence type="ECO:0000256" key="1">
    <source>
        <dbReference type="ARBA" id="ARBA00023002"/>
    </source>
</evidence>
<dbReference type="SUPFAM" id="SSF51679">
    <property type="entry name" value="Bacterial luciferase-like"/>
    <property type="match status" value="1"/>
</dbReference>